<evidence type="ECO:0000256" key="2">
    <source>
        <dbReference type="ARBA" id="ARBA00093450"/>
    </source>
</evidence>
<dbReference type="Proteomes" id="UP000483379">
    <property type="component" value="Unassembled WGS sequence"/>
</dbReference>
<keyword evidence="5" id="KW-1185">Reference proteome</keyword>
<accession>A0A6M0K4P0</accession>
<keyword evidence="1 3" id="KW-0547">Nucleotide-binding</keyword>
<protein>
    <recommendedName>
        <fullName evidence="3">Nucleotide-binding protein G3446_20540</fullName>
    </recommendedName>
</protein>
<dbReference type="RefSeq" id="WP_164454793.1">
    <property type="nucleotide sequence ID" value="NZ_JAAIJQ010000080.1"/>
</dbReference>
<dbReference type="GO" id="GO:0000166">
    <property type="term" value="F:nucleotide binding"/>
    <property type="evidence" value="ECO:0007669"/>
    <property type="project" value="UniProtKB-UniRule"/>
</dbReference>
<dbReference type="EMBL" id="JAAIJQ010000080">
    <property type="protein sequence ID" value="NEV64244.1"/>
    <property type="molecule type" value="Genomic_DNA"/>
</dbReference>
<dbReference type="NCBIfam" id="NF003819">
    <property type="entry name" value="PRK05412.1"/>
    <property type="match status" value="1"/>
</dbReference>
<dbReference type="GO" id="GO:0005829">
    <property type="term" value="C:cytosol"/>
    <property type="evidence" value="ECO:0007669"/>
    <property type="project" value="TreeGrafter"/>
</dbReference>
<reference evidence="4 5" key="1">
    <citation type="submission" date="2020-02" db="EMBL/GenBank/DDBJ databases">
        <title>Genome sequences of Thiorhodococcus mannitoliphagus and Thiorhodococcus minor, purple sulfur photosynthetic bacteria in the gammaproteobacterial family, Chromatiaceae.</title>
        <authorList>
            <person name="Aviles F.A."/>
            <person name="Meyer T.E."/>
            <person name="Kyndt J.A."/>
        </authorList>
    </citation>
    <scope>NUCLEOTIDE SEQUENCE [LARGE SCALE GENOMIC DNA]</scope>
    <source>
        <strain evidence="4 5">DSM 11518</strain>
    </source>
</reference>
<dbReference type="InterPro" id="IPR035571">
    <property type="entry name" value="UPF0234-like_C"/>
</dbReference>
<name>A0A6M0K4P0_9GAMM</name>
<organism evidence="4 5">
    <name type="scientific">Thiorhodococcus minor</name>
    <dbReference type="NCBI Taxonomy" id="57489"/>
    <lineage>
        <taxon>Bacteria</taxon>
        <taxon>Pseudomonadati</taxon>
        <taxon>Pseudomonadota</taxon>
        <taxon>Gammaproteobacteria</taxon>
        <taxon>Chromatiales</taxon>
        <taxon>Chromatiaceae</taxon>
        <taxon>Thiorhodococcus</taxon>
    </lineage>
</organism>
<dbReference type="FunFam" id="3.30.70.860:FF:000001">
    <property type="entry name" value="UPF0234 protein YajQ"/>
    <property type="match status" value="1"/>
</dbReference>
<comment type="function">
    <text evidence="3">Nucleotide-binding protein.</text>
</comment>
<dbReference type="Gene3D" id="3.30.70.860">
    <property type="match status" value="1"/>
</dbReference>
<evidence type="ECO:0000313" key="4">
    <source>
        <dbReference type="EMBL" id="NEV64244.1"/>
    </source>
</evidence>
<dbReference type="AlphaFoldDB" id="A0A6M0K4P0"/>
<comment type="caution">
    <text evidence="4">The sequence shown here is derived from an EMBL/GenBank/DDBJ whole genome shotgun (WGS) entry which is preliminary data.</text>
</comment>
<gene>
    <name evidence="4" type="ORF">G3446_20540</name>
</gene>
<evidence type="ECO:0000256" key="1">
    <source>
        <dbReference type="ARBA" id="ARBA00022741"/>
    </source>
</evidence>
<evidence type="ECO:0000313" key="5">
    <source>
        <dbReference type="Proteomes" id="UP000483379"/>
    </source>
</evidence>
<dbReference type="Pfam" id="PF04461">
    <property type="entry name" value="YajQ"/>
    <property type="match status" value="1"/>
</dbReference>
<dbReference type="PANTHER" id="PTHR30476">
    <property type="entry name" value="UPF0234 PROTEIN YAJQ"/>
    <property type="match status" value="1"/>
</dbReference>
<dbReference type="SUPFAM" id="SSF89963">
    <property type="entry name" value="YajQ-like"/>
    <property type="match status" value="2"/>
</dbReference>
<dbReference type="PANTHER" id="PTHR30476:SF0">
    <property type="entry name" value="UPF0234 PROTEIN YAJQ"/>
    <property type="match status" value="1"/>
</dbReference>
<comment type="similarity">
    <text evidence="2 3">Belongs to the YajQ family.</text>
</comment>
<dbReference type="HAMAP" id="MF_00632">
    <property type="entry name" value="UPF0234"/>
    <property type="match status" value="1"/>
</dbReference>
<dbReference type="InterPro" id="IPR007551">
    <property type="entry name" value="YajQ/Smlt4090-like"/>
</dbReference>
<dbReference type="InterPro" id="IPR036183">
    <property type="entry name" value="YajQ-like_sf"/>
</dbReference>
<sequence>MPSFDVVSEIDLQEVRNAVDQANREIGTRFDFKGVNASFELTEEQVALTGEQEFHLQQLMDILRQKLVKRKVDLACLDPQEPSSSLNAARQEVKLKQGIDSDTAKRMIKTIKGSKIKVQAQIQGDQLRVTGKKRDDLQGVMALLRDEDWGLPLQFTNFRD</sequence>
<proteinExistence type="inferred from homology"/>
<dbReference type="Gene3D" id="3.30.70.990">
    <property type="entry name" value="YajQ-like, domain 2"/>
    <property type="match status" value="1"/>
</dbReference>
<evidence type="ECO:0000256" key="3">
    <source>
        <dbReference type="HAMAP-Rule" id="MF_00632"/>
    </source>
</evidence>
<dbReference type="InterPro" id="IPR035570">
    <property type="entry name" value="UPF0234_N"/>
</dbReference>
<dbReference type="CDD" id="cd11740">
    <property type="entry name" value="YajQ_like"/>
    <property type="match status" value="1"/>
</dbReference>